<accession>A0A225VVX8</accession>
<proteinExistence type="predicted"/>
<reference evidence="2" key="1">
    <citation type="submission" date="2017-03" db="EMBL/GenBank/DDBJ databases">
        <title>Phytopthora megakarya and P. palmivora, two closely related causual agents of cacao black pod achieved similar genome size and gene model numbers by different mechanisms.</title>
        <authorList>
            <person name="Ali S."/>
            <person name="Shao J."/>
            <person name="Larry D.J."/>
            <person name="Kronmiller B."/>
            <person name="Shen D."/>
            <person name="Strem M.D."/>
            <person name="Melnick R.L."/>
            <person name="Guiltinan M.J."/>
            <person name="Tyler B.M."/>
            <person name="Meinhardt L.W."/>
            <person name="Bailey B.A."/>
        </authorList>
    </citation>
    <scope>NUCLEOTIDE SEQUENCE [LARGE SCALE GENOMIC DNA]</scope>
    <source>
        <strain evidence="2">zdho120</strain>
    </source>
</reference>
<protein>
    <submittedName>
        <fullName evidence="1">Uncharacterized protein</fullName>
    </submittedName>
</protein>
<dbReference type="AlphaFoldDB" id="A0A225VVX8"/>
<dbReference type="OrthoDB" id="93327at2759"/>
<keyword evidence="2" id="KW-1185">Reference proteome</keyword>
<sequence length="492" mass="56755">MPKSYSDVLQYILKIRKSIIKETPKERIQALVVTDVAFQRQALKNIPSLERNAQRCREILDTLHRLGDILWWNQDPDCQNWIILDPVIMLDLVRDVVNHTHETQNGDMYKKLCREGILEHALLMSSDRWKVLKPEVVRMVKLQLKKFYLAYPMNNGEVFDADLIVPTYWKIKEQANNNAGSMEKQGSVLKQCYISGSGHATWQYTLPGEISEAIYLNFAVQCYDREDTERFVGPTFLELYNLGEHAVGIYFDCESQFDTITIEVTANSDDIAWSEMRYLVIAMEQVLLDYPGLSDPNHRRIQRCVVTADNRKHSVNFCLPTEKANIDESRLRAKHRWLPPDFEWFLQAAWKTNGKLAELGVYRQLTLLKKLILNRDKCRLPAVWTLLYREEKSTIELRAHSDLSGKCFHTPWIISVPGKIEEFVAEYKDFFKVSAISFLRLRLVLTFDVQAGILILSVVATAIPIAIASAAVAEALSGEFIVCYFDRVQLNI</sequence>
<dbReference type="EMBL" id="NBNE01002771">
    <property type="protein sequence ID" value="OWZ09492.1"/>
    <property type="molecule type" value="Genomic_DNA"/>
</dbReference>
<comment type="caution">
    <text evidence="1">The sequence shown here is derived from an EMBL/GenBank/DDBJ whole genome shotgun (WGS) entry which is preliminary data.</text>
</comment>
<dbReference type="Proteomes" id="UP000198211">
    <property type="component" value="Unassembled WGS sequence"/>
</dbReference>
<evidence type="ECO:0000313" key="2">
    <source>
        <dbReference type="Proteomes" id="UP000198211"/>
    </source>
</evidence>
<dbReference type="STRING" id="4795.A0A225VVX8"/>
<organism evidence="1 2">
    <name type="scientific">Phytophthora megakarya</name>
    <dbReference type="NCBI Taxonomy" id="4795"/>
    <lineage>
        <taxon>Eukaryota</taxon>
        <taxon>Sar</taxon>
        <taxon>Stramenopiles</taxon>
        <taxon>Oomycota</taxon>
        <taxon>Peronosporomycetes</taxon>
        <taxon>Peronosporales</taxon>
        <taxon>Peronosporaceae</taxon>
        <taxon>Phytophthora</taxon>
    </lineage>
</organism>
<name>A0A225VVX8_9STRA</name>
<evidence type="ECO:0000313" key="1">
    <source>
        <dbReference type="EMBL" id="OWZ09492.1"/>
    </source>
</evidence>
<gene>
    <name evidence="1" type="ORF">PHMEG_00017802</name>
</gene>